<dbReference type="EMBL" id="CP098808">
    <property type="protein sequence ID" value="USJ25442.1"/>
    <property type="molecule type" value="Genomic_DNA"/>
</dbReference>
<evidence type="ECO:0000313" key="4">
    <source>
        <dbReference type="Proteomes" id="UP001055460"/>
    </source>
</evidence>
<name>A0A9Q8YAJ9_ENSAD</name>
<dbReference type="OrthoDB" id="8451629at2"/>
<accession>A0A9Q8YAJ9</accession>
<evidence type="ECO:0000313" key="2">
    <source>
        <dbReference type="EMBL" id="USJ25442.1"/>
    </source>
</evidence>
<dbReference type="EMBL" id="CP121309">
    <property type="protein sequence ID" value="WFP92816.1"/>
    <property type="molecule type" value="Genomic_DNA"/>
</dbReference>
<keyword evidence="5" id="KW-1185">Reference proteome</keyword>
<feature type="domain" description="DUF2249" evidence="1">
    <location>
        <begin position="11"/>
        <end position="79"/>
    </location>
</feature>
<dbReference type="AlphaFoldDB" id="A0A9Q8YAJ9"/>
<dbReference type="Pfam" id="PF10006">
    <property type="entry name" value="DUF2249"/>
    <property type="match status" value="1"/>
</dbReference>
<dbReference type="Proteomes" id="UP001214094">
    <property type="component" value="Plasmid unnamedA"/>
</dbReference>
<evidence type="ECO:0000313" key="5">
    <source>
        <dbReference type="Proteomes" id="UP001214094"/>
    </source>
</evidence>
<dbReference type="RefSeq" id="WP_034790571.1">
    <property type="nucleotide sequence ID" value="NZ_CAXURO020000002.1"/>
</dbReference>
<keyword evidence="2" id="KW-0614">Plasmid</keyword>
<proteinExistence type="predicted"/>
<organism evidence="2 4">
    <name type="scientific">Ensifer adhaerens</name>
    <name type="common">Sinorhizobium morelense</name>
    <dbReference type="NCBI Taxonomy" id="106592"/>
    <lineage>
        <taxon>Bacteria</taxon>
        <taxon>Pseudomonadati</taxon>
        <taxon>Pseudomonadota</taxon>
        <taxon>Alphaproteobacteria</taxon>
        <taxon>Hyphomicrobiales</taxon>
        <taxon>Rhizobiaceae</taxon>
        <taxon>Sinorhizobium/Ensifer group</taxon>
        <taxon>Ensifer</taxon>
    </lineage>
</organism>
<dbReference type="Proteomes" id="UP001055460">
    <property type="component" value="Plasmid pA"/>
</dbReference>
<dbReference type="InterPro" id="IPR018720">
    <property type="entry name" value="DUF2249"/>
</dbReference>
<geneLocation type="plasmid" evidence="2 4">
    <name>pA</name>
</geneLocation>
<evidence type="ECO:0000313" key="3">
    <source>
        <dbReference type="EMBL" id="WFP92816.1"/>
    </source>
</evidence>
<evidence type="ECO:0000259" key="1">
    <source>
        <dbReference type="Pfam" id="PF10006"/>
    </source>
</evidence>
<gene>
    <name evidence="2" type="ORF">NE863_23355</name>
    <name evidence="3" type="ORF">P4B07_23900</name>
</gene>
<protein>
    <submittedName>
        <fullName evidence="2">DUF2249 domain-containing protein</fullName>
    </submittedName>
</protein>
<reference evidence="3 5" key="2">
    <citation type="submission" date="2023-03" db="EMBL/GenBank/DDBJ databases">
        <title>Comparative genome and transcriptome analysis combination mining strategies for increasing vitamin B12 production of Ensifer adhaerens strain.</title>
        <authorList>
            <person name="Yongheng L."/>
        </authorList>
    </citation>
    <scope>NUCLEOTIDE SEQUENCE [LARGE SCALE GENOMIC DNA]</scope>
    <source>
        <strain evidence="3 5">Casida A-T305</strain>
        <plasmid evidence="3 5">unnamedA</plasmid>
    </source>
</reference>
<dbReference type="GeneID" id="29521104"/>
<reference evidence="2" key="1">
    <citation type="submission" date="2022-06" db="EMBL/GenBank/DDBJ databases">
        <title>Physiological and biochemical characterization and genomic elucidation of a strain of the genus Ensifer adhaerens M8 that combines arsenic oxidation and chromium reduction.</title>
        <authorList>
            <person name="Li X."/>
            <person name="Yu c."/>
        </authorList>
    </citation>
    <scope>NUCLEOTIDE SEQUENCE</scope>
    <source>
        <strain evidence="2">M8</strain>
        <plasmid evidence="2">pA</plasmid>
    </source>
</reference>
<dbReference type="KEGG" id="eah:FA04_23610"/>
<sequence length="92" mass="10472">MTIAETDKPFIDVRTIPPVERHPKIFGMLNALAEGGAFIIVNDHDPRPLHYQLETRYPGEFTWEYLEQGPEVWRVEIGRQQSSGCDCCCGGH</sequence>
<geneLocation type="plasmid" evidence="3 5">
    <name>unnamedA</name>
</geneLocation>